<evidence type="ECO:0000256" key="3">
    <source>
        <dbReference type="ARBA" id="ARBA00018116"/>
    </source>
</evidence>
<dbReference type="GO" id="GO:0061617">
    <property type="term" value="C:MICOS complex"/>
    <property type="evidence" value="ECO:0007669"/>
    <property type="project" value="TreeGrafter"/>
</dbReference>
<dbReference type="PANTHER" id="PTHR15415">
    <property type="entry name" value="MITOFILIN"/>
    <property type="match status" value="1"/>
</dbReference>
<sequence length="1121" mass="120239">MVTRIPCEAGPSHAASNYFDLSPRRSLNPACRDVQAALSSFRFSSAVQSPSGDTLPANAACSEEDEYVEPSCVINSNSRRPSVQRTSSVPEPSSSKSTLFVEPNRPTALRPSLARSCSESRASGVLERRRHKISSKSNSLPSTLILDFTNLPMTMGAGNLGLLRAARKAIAEPSGFDWGRAATSAPPCSTDPLFAAVQEQKPNTSSTVRPAKTAVTVSLPASTTPSTLTSPQSPRTSVGLPASRSCAASCWSKCASASNESEWDWALAGNARATHDAMRFSAYKEKREPVHDIWQQLPDWMSRRSSLGGRDADLSLRGPGLYNPFAFNKSTQDPVGASATASAVAAAAAATSAAMLLSLSNQSPRSSISGRGRVVQSKVSVHVPYRVLEEMPPQEGSISPRASFVASRDVSLDRSRSQSVERIAAAIGQVSSQRVAMMNRAAALRRASALGPSSAIRSRSAAGVRSYATGADGSSRSVTGRFLVYSTVGATLFYGISTVAALNNDRYNHFFVESIPGGERIIDYLDTHDVGQEIKNINLGGYGSKAIDVTKTAYDSVSGAVGRVLSGDAGASESAGEERDARLRVAEAREKAKAEADKLSQKAKAGAKKAEDEAESALKSVQDKTSELVNRAKAAAAKAEAKVRGEAAEAKSDGRNVFQRAVDSVQVITDIGTNTKAAPSKSAASGKGPKEEVKETYTGELPVNHEPPAGYAAPRRDRGLQAPEQGAARLRPDPEAPKLPLLAPSIKSLSGSEPMITQLAGTIDELTTFLKETPSSGAKAKGVLENAQIDLEQLSQRLETIKREEAKRVENSLAAQAKRYEAQISQQSQEAANKLSSRESDWQKSFEEERAKQMQQFKEKLEKELATQSQIINERLKEEVIAQGIELQRRWMKDIKAKVEEERGGRLAKLDELATELKSLEKVSLDNSSVLDENVSVHTLWTAVRAVQHALDDSSATKRPFAEQLRVLKGTSKARDDPVLSVAIEALDASGAADTGVESFTTLKQWFDNKVGPRVRQVSLVPSPETAGVLSHLASAALSPILFHKKGLVQGEDVPSVIARAEYYLDRKDLDSATRQLNQLKGWPKLLAADWLAASRKRLEVQQALQVVQTEASLASLMVSA</sequence>
<accession>A0A0F7SB62</accession>
<comment type="function">
    <text evidence="10">Component of the MICOS complex, a large protein complex of the mitochondrial inner membrane that plays crucial roles in the maintenance of crista junctions, inner membrane architecture, and formation of contact sites to the outer membrane. Plays a role in keeping cristae membranes connected to the inner boundary membrane. Also promotes protein import via the mitochondrial intermembrane space assembly (MIA) pathway.</text>
</comment>
<evidence type="ECO:0000256" key="4">
    <source>
        <dbReference type="ARBA" id="ARBA00022692"/>
    </source>
</evidence>
<feature type="compositionally biased region" description="Low complexity" evidence="13">
    <location>
        <begin position="676"/>
        <end position="687"/>
    </location>
</feature>
<evidence type="ECO:0000256" key="6">
    <source>
        <dbReference type="ARBA" id="ARBA00022989"/>
    </source>
</evidence>
<dbReference type="GO" id="GO:0042407">
    <property type="term" value="P:cristae formation"/>
    <property type="evidence" value="ECO:0007669"/>
    <property type="project" value="TreeGrafter"/>
</dbReference>
<keyword evidence="4 11" id="KW-0812">Transmembrane</keyword>
<feature type="region of interest" description="Disordered" evidence="13">
    <location>
        <begin position="201"/>
        <end position="237"/>
    </location>
</feature>
<reference evidence="15" key="1">
    <citation type="submission" date="2014-06" db="EMBL/GenBank/DDBJ databases">
        <authorList>
            <person name="Berkman P.J."/>
        </authorList>
    </citation>
    <scope>NUCLEOTIDE SEQUENCE [LARGE SCALE GENOMIC DNA]</scope>
</reference>
<keyword evidence="6" id="KW-1133">Transmembrane helix</keyword>
<dbReference type="AlphaFoldDB" id="A0A0F7SB62"/>
<comment type="subcellular location">
    <subcellularLocation>
        <location evidence="1 11">Mitochondrion inner membrane</location>
        <topology evidence="1 11">Single-pass membrane protein</topology>
    </subcellularLocation>
</comment>
<evidence type="ECO:0000313" key="14">
    <source>
        <dbReference type="EMBL" id="CDW98110.1"/>
    </source>
</evidence>
<keyword evidence="7 12" id="KW-0175">Coiled coil</keyword>
<feature type="coiled-coil region" evidence="12">
    <location>
        <begin position="784"/>
        <end position="878"/>
    </location>
</feature>
<gene>
    <name evidence="14" type="primary">SSCI47650.1</name>
</gene>
<feature type="compositionally biased region" description="Basic and acidic residues" evidence="13">
    <location>
        <begin position="688"/>
        <end position="697"/>
    </location>
</feature>
<feature type="coiled-coil region" evidence="12">
    <location>
        <begin position="582"/>
        <end position="649"/>
    </location>
</feature>
<keyword evidence="15" id="KW-1185">Reference proteome</keyword>
<evidence type="ECO:0000256" key="5">
    <source>
        <dbReference type="ARBA" id="ARBA00022792"/>
    </source>
</evidence>
<comment type="subunit">
    <text evidence="11">Component of the mitochondrial contact site and cristae organizing system (MICOS) complex.</text>
</comment>
<dbReference type="STRING" id="49012.A0A0F7SB62"/>
<keyword evidence="5 11" id="KW-0999">Mitochondrion inner membrane</keyword>
<evidence type="ECO:0000256" key="8">
    <source>
        <dbReference type="ARBA" id="ARBA00023128"/>
    </source>
</evidence>
<organism evidence="14 15">
    <name type="scientific">Sporisorium scitamineum</name>
    <dbReference type="NCBI Taxonomy" id="49012"/>
    <lineage>
        <taxon>Eukaryota</taxon>
        <taxon>Fungi</taxon>
        <taxon>Dikarya</taxon>
        <taxon>Basidiomycota</taxon>
        <taxon>Ustilaginomycotina</taxon>
        <taxon>Ustilaginomycetes</taxon>
        <taxon>Ustilaginales</taxon>
        <taxon>Ustilaginaceae</taxon>
        <taxon>Sporisorium</taxon>
    </lineage>
</organism>
<keyword evidence="9" id="KW-0472">Membrane</keyword>
<feature type="compositionally biased region" description="Low complexity" evidence="13">
    <location>
        <begin position="87"/>
        <end position="97"/>
    </location>
</feature>
<dbReference type="Pfam" id="PF09731">
    <property type="entry name" value="Mitofilin"/>
    <property type="match status" value="1"/>
</dbReference>
<evidence type="ECO:0000256" key="13">
    <source>
        <dbReference type="SAM" id="MobiDB-lite"/>
    </source>
</evidence>
<evidence type="ECO:0000256" key="1">
    <source>
        <dbReference type="ARBA" id="ARBA00004434"/>
    </source>
</evidence>
<dbReference type="InterPro" id="IPR019133">
    <property type="entry name" value="MIC60"/>
</dbReference>
<evidence type="ECO:0000256" key="10">
    <source>
        <dbReference type="ARBA" id="ARBA00025571"/>
    </source>
</evidence>
<dbReference type="PANTHER" id="PTHR15415:SF7">
    <property type="entry name" value="MICOS COMPLEX SUBUNIT MIC60"/>
    <property type="match status" value="1"/>
</dbReference>
<evidence type="ECO:0000256" key="7">
    <source>
        <dbReference type="ARBA" id="ARBA00023054"/>
    </source>
</evidence>
<dbReference type="Proteomes" id="UP000242770">
    <property type="component" value="Unassembled WGS sequence"/>
</dbReference>
<evidence type="ECO:0000256" key="12">
    <source>
        <dbReference type="SAM" id="Coils"/>
    </source>
</evidence>
<dbReference type="EMBL" id="CCFA01002844">
    <property type="protein sequence ID" value="CDW98110.1"/>
    <property type="molecule type" value="Genomic_DNA"/>
</dbReference>
<protein>
    <recommendedName>
        <fullName evidence="3 11">MICOS complex subunit MIC60</fullName>
    </recommendedName>
    <alternativeName>
        <fullName evidence="11">Mitofilin</fullName>
    </alternativeName>
</protein>
<evidence type="ECO:0000313" key="15">
    <source>
        <dbReference type="Proteomes" id="UP000242770"/>
    </source>
</evidence>
<evidence type="ECO:0000256" key="9">
    <source>
        <dbReference type="ARBA" id="ARBA00023136"/>
    </source>
</evidence>
<feature type="region of interest" description="Disordered" evidence="13">
    <location>
        <begin position="673"/>
        <end position="741"/>
    </location>
</feature>
<keyword evidence="8 11" id="KW-0496">Mitochondrion</keyword>
<feature type="region of interest" description="Disordered" evidence="13">
    <location>
        <begin position="75"/>
        <end position="134"/>
    </location>
</feature>
<proteinExistence type="inferred from homology"/>
<feature type="compositionally biased region" description="Low complexity" evidence="13">
    <location>
        <begin position="216"/>
        <end position="237"/>
    </location>
</feature>
<feature type="compositionally biased region" description="Polar residues" evidence="13">
    <location>
        <begin position="75"/>
        <end position="86"/>
    </location>
</feature>
<evidence type="ECO:0000256" key="11">
    <source>
        <dbReference type="RuleBase" id="RU363000"/>
    </source>
</evidence>
<name>A0A0F7SB62_9BASI</name>
<evidence type="ECO:0000256" key="2">
    <source>
        <dbReference type="ARBA" id="ARBA00010877"/>
    </source>
</evidence>
<comment type="similarity">
    <text evidence="2 11">Belongs to the MICOS complex subunit Mic60 family.</text>
</comment>